<evidence type="ECO:0000313" key="1">
    <source>
        <dbReference type="EMBL" id="SNR15115.1"/>
    </source>
</evidence>
<proteinExistence type="predicted"/>
<evidence type="ECO:0000313" key="2">
    <source>
        <dbReference type="Proteomes" id="UP000215214"/>
    </source>
</evidence>
<dbReference type="RefSeq" id="WP_095070624.1">
    <property type="nucleotide sequence ID" value="NZ_LT899436.1"/>
</dbReference>
<sequence length="63" mass="6821">MLKNISNLGKKLNKKEQTTITGGEFCMIHCLDECISGLDNYTSEGGQYCSQLCIRLSGGNGGF</sequence>
<dbReference type="Proteomes" id="UP000215214">
    <property type="component" value="Chromosome TJEJU"/>
</dbReference>
<dbReference type="OrthoDB" id="1189650at2"/>
<accession>A0A238U7U1</accession>
<protein>
    <submittedName>
        <fullName evidence="1">Uncharacterized protein</fullName>
    </submittedName>
</protein>
<gene>
    <name evidence="1" type="ORF">TJEJU_1381</name>
</gene>
<dbReference type="AlphaFoldDB" id="A0A238U7U1"/>
<reference evidence="1 2" key="1">
    <citation type="submission" date="2017-07" db="EMBL/GenBank/DDBJ databases">
        <authorList>
            <person name="Sun Z.S."/>
            <person name="Albrecht U."/>
            <person name="Echele G."/>
            <person name="Lee C.C."/>
        </authorList>
    </citation>
    <scope>NUCLEOTIDE SEQUENCE [LARGE SCALE GENOMIC DNA]</scope>
    <source>
        <strain evidence="2">type strain: KCTC 22618</strain>
    </source>
</reference>
<dbReference type="EMBL" id="LT899436">
    <property type="protein sequence ID" value="SNR15115.1"/>
    <property type="molecule type" value="Genomic_DNA"/>
</dbReference>
<keyword evidence="2" id="KW-1185">Reference proteome</keyword>
<dbReference type="KEGG" id="tje:TJEJU_1381"/>
<organism evidence="1 2">
    <name type="scientific">Tenacibaculum jejuense</name>
    <dbReference type="NCBI Taxonomy" id="584609"/>
    <lineage>
        <taxon>Bacteria</taxon>
        <taxon>Pseudomonadati</taxon>
        <taxon>Bacteroidota</taxon>
        <taxon>Flavobacteriia</taxon>
        <taxon>Flavobacteriales</taxon>
        <taxon>Flavobacteriaceae</taxon>
        <taxon>Tenacibaculum</taxon>
    </lineage>
</organism>
<name>A0A238U7U1_9FLAO</name>